<proteinExistence type="predicted"/>
<evidence type="ECO:0000256" key="2">
    <source>
        <dbReference type="PROSITE-ProRule" id="PRU00335"/>
    </source>
</evidence>
<feature type="DNA-binding region" description="H-T-H motif" evidence="2">
    <location>
        <begin position="25"/>
        <end position="44"/>
    </location>
</feature>
<dbReference type="SUPFAM" id="SSF48498">
    <property type="entry name" value="Tetracyclin repressor-like, C-terminal domain"/>
    <property type="match status" value="1"/>
</dbReference>
<dbReference type="Pfam" id="PF00440">
    <property type="entry name" value="TetR_N"/>
    <property type="match status" value="1"/>
</dbReference>
<dbReference type="InterPro" id="IPR001647">
    <property type="entry name" value="HTH_TetR"/>
</dbReference>
<keyword evidence="1 2" id="KW-0238">DNA-binding</keyword>
<dbReference type="PANTHER" id="PTHR43479">
    <property type="entry name" value="ACREF/ENVCD OPERON REPRESSOR-RELATED"/>
    <property type="match status" value="1"/>
</dbReference>
<dbReference type="PANTHER" id="PTHR43479:SF11">
    <property type="entry name" value="ACREF_ENVCD OPERON REPRESSOR-RELATED"/>
    <property type="match status" value="1"/>
</dbReference>
<accession>A0A841KY82</accession>
<dbReference type="InterPro" id="IPR050624">
    <property type="entry name" value="HTH-type_Tx_Regulator"/>
</dbReference>
<evidence type="ECO:0000313" key="5">
    <source>
        <dbReference type="Proteomes" id="UP000579281"/>
    </source>
</evidence>
<evidence type="ECO:0000256" key="1">
    <source>
        <dbReference type="ARBA" id="ARBA00023125"/>
    </source>
</evidence>
<dbReference type="InterPro" id="IPR023772">
    <property type="entry name" value="DNA-bd_HTH_TetR-type_CS"/>
</dbReference>
<dbReference type="RefSeq" id="WP_184310418.1">
    <property type="nucleotide sequence ID" value="NZ_JACHEN010000010.1"/>
</dbReference>
<evidence type="ECO:0000259" key="3">
    <source>
        <dbReference type="PROSITE" id="PS50977"/>
    </source>
</evidence>
<protein>
    <submittedName>
        <fullName evidence="4">AcrR family transcriptional regulator</fullName>
    </submittedName>
</protein>
<dbReference type="Gene3D" id="1.10.357.10">
    <property type="entry name" value="Tetracycline Repressor, domain 2"/>
    <property type="match status" value="1"/>
</dbReference>
<name>A0A841KY82_9FIRM</name>
<dbReference type="SUPFAM" id="SSF46689">
    <property type="entry name" value="Homeodomain-like"/>
    <property type="match status" value="1"/>
</dbReference>
<dbReference type="PRINTS" id="PR00455">
    <property type="entry name" value="HTHTETR"/>
</dbReference>
<gene>
    <name evidence="4" type="ORF">HNQ80_001963</name>
</gene>
<organism evidence="4 5">
    <name type="scientific">Anaerosolibacter carboniphilus</name>
    <dbReference type="NCBI Taxonomy" id="1417629"/>
    <lineage>
        <taxon>Bacteria</taxon>
        <taxon>Bacillati</taxon>
        <taxon>Bacillota</taxon>
        <taxon>Clostridia</taxon>
        <taxon>Peptostreptococcales</taxon>
        <taxon>Thermotaleaceae</taxon>
        <taxon>Anaerosolibacter</taxon>
    </lineage>
</organism>
<dbReference type="InterPro" id="IPR036271">
    <property type="entry name" value="Tet_transcr_reg_TetR-rel_C_sf"/>
</dbReference>
<sequence length="190" mass="21586">MTITKDEIFKKAIELFKKNGFEGTSVNAICEACNVTKGSFYHHFKSKDEILLNFYRYSLKDMADILLNVLDEESDRQKIWTVLEYSIDLTIGMGADLLKALILIDIKNGNKILNPYSILEVEGTEDYSRLLMHLVEKAQKSGAIRNDVQAEELVFAFTSALIGVAVNWSASGGSYDEKQELRRLFDIIFQ</sequence>
<dbReference type="Gene3D" id="1.10.10.60">
    <property type="entry name" value="Homeodomain-like"/>
    <property type="match status" value="1"/>
</dbReference>
<feature type="domain" description="HTH tetR-type" evidence="3">
    <location>
        <begin position="2"/>
        <end position="62"/>
    </location>
</feature>
<dbReference type="AlphaFoldDB" id="A0A841KY82"/>
<dbReference type="GO" id="GO:0003677">
    <property type="term" value="F:DNA binding"/>
    <property type="evidence" value="ECO:0007669"/>
    <property type="project" value="UniProtKB-UniRule"/>
</dbReference>
<evidence type="ECO:0000313" key="4">
    <source>
        <dbReference type="EMBL" id="MBB6215872.1"/>
    </source>
</evidence>
<reference evidence="4 5" key="1">
    <citation type="submission" date="2020-08" db="EMBL/GenBank/DDBJ databases">
        <title>Genomic Encyclopedia of Type Strains, Phase IV (KMG-IV): sequencing the most valuable type-strain genomes for metagenomic binning, comparative biology and taxonomic classification.</title>
        <authorList>
            <person name="Goeker M."/>
        </authorList>
    </citation>
    <scope>NUCLEOTIDE SEQUENCE [LARGE SCALE GENOMIC DNA]</scope>
    <source>
        <strain evidence="4 5">DSM 103526</strain>
    </source>
</reference>
<dbReference type="Proteomes" id="UP000579281">
    <property type="component" value="Unassembled WGS sequence"/>
</dbReference>
<dbReference type="InterPro" id="IPR009057">
    <property type="entry name" value="Homeodomain-like_sf"/>
</dbReference>
<dbReference type="PROSITE" id="PS50977">
    <property type="entry name" value="HTH_TETR_2"/>
    <property type="match status" value="1"/>
</dbReference>
<dbReference type="PROSITE" id="PS01081">
    <property type="entry name" value="HTH_TETR_1"/>
    <property type="match status" value="1"/>
</dbReference>
<keyword evidence="5" id="KW-1185">Reference proteome</keyword>
<comment type="caution">
    <text evidence="4">The sequence shown here is derived from an EMBL/GenBank/DDBJ whole genome shotgun (WGS) entry which is preliminary data.</text>
</comment>
<dbReference type="EMBL" id="JACHEN010000010">
    <property type="protein sequence ID" value="MBB6215872.1"/>
    <property type="molecule type" value="Genomic_DNA"/>
</dbReference>